<keyword evidence="3 9" id="KW-0813">Transport</keyword>
<dbReference type="PIRSF" id="PIRSF006648">
    <property type="entry name" value="DrrB"/>
    <property type="match status" value="1"/>
</dbReference>
<dbReference type="InterPro" id="IPR013525">
    <property type="entry name" value="ABC2_TM"/>
</dbReference>
<evidence type="ECO:0000256" key="6">
    <source>
        <dbReference type="ARBA" id="ARBA00022692"/>
    </source>
</evidence>
<feature type="transmembrane region" description="Helical" evidence="9">
    <location>
        <begin position="198"/>
        <end position="217"/>
    </location>
</feature>
<evidence type="ECO:0000256" key="4">
    <source>
        <dbReference type="ARBA" id="ARBA00022475"/>
    </source>
</evidence>
<feature type="transmembrane region" description="Helical" evidence="9">
    <location>
        <begin position="135"/>
        <end position="154"/>
    </location>
</feature>
<dbReference type="EMBL" id="JAZBJM010000004">
    <property type="protein sequence ID" value="MEM0518338.1"/>
    <property type="molecule type" value="Genomic_DNA"/>
</dbReference>
<dbReference type="PANTHER" id="PTHR30413:SF8">
    <property type="entry name" value="TRANSPORT PERMEASE PROTEIN"/>
    <property type="match status" value="1"/>
</dbReference>
<evidence type="ECO:0000313" key="11">
    <source>
        <dbReference type="EMBL" id="MEM0518338.1"/>
    </source>
</evidence>
<dbReference type="AlphaFoldDB" id="A0AB35YWM2"/>
<evidence type="ECO:0000256" key="3">
    <source>
        <dbReference type="ARBA" id="ARBA00022448"/>
    </source>
</evidence>
<dbReference type="Pfam" id="PF01061">
    <property type="entry name" value="ABC2_membrane"/>
    <property type="match status" value="1"/>
</dbReference>
<keyword evidence="6 9" id="KW-0812">Transmembrane</keyword>
<evidence type="ECO:0000256" key="9">
    <source>
        <dbReference type="RuleBase" id="RU361157"/>
    </source>
</evidence>
<dbReference type="PANTHER" id="PTHR30413">
    <property type="entry name" value="INNER MEMBRANE TRANSPORT PERMEASE"/>
    <property type="match status" value="1"/>
</dbReference>
<gene>
    <name evidence="12" type="ORF">VZD24_10280</name>
    <name evidence="11" type="ORF">VZD85_08250</name>
</gene>
<keyword evidence="8 9" id="KW-0472">Membrane</keyword>
<keyword evidence="7 9" id="KW-1133">Transmembrane helix</keyword>
<evidence type="ECO:0000256" key="7">
    <source>
        <dbReference type="ARBA" id="ARBA00022989"/>
    </source>
</evidence>
<comment type="similarity">
    <text evidence="2 9">Belongs to the ABC-2 integral membrane protein family.</text>
</comment>
<keyword evidence="14" id="KW-1185">Reference proteome</keyword>
<evidence type="ECO:0000313" key="13">
    <source>
        <dbReference type="Proteomes" id="UP001388259"/>
    </source>
</evidence>
<feature type="domain" description="ABC transmembrane type-2" evidence="10">
    <location>
        <begin position="51"/>
        <end position="280"/>
    </location>
</feature>
<evidence type="ECO:0000313" key="14">
    <source>
        <dbReference type="Proteomes" id="UP001390963"/>
    </source>
</evidence>
<dbReference type="Proteomes" id="UP001390963">
    <property type="component" value="Unassembled WGS sequence"/>
</dbReference>
<comment type="subcellular location">
    <subcellularLocation>
        <location evidence="1">Cell inner membrane</location>
        <topology evidence="1">Multi-pass membrane protein</topology>
    </subcellularLocation>
    <subcellularLocation>
        <location evidence="9">Cell membrane</location>
        <topology evidence="9">Multi-pass membrane protein</topology>
    </subcellularLocation>
</comment>
<evidence type="ECO:0000259" key="10">
    <source>
        <dbReference type="PROSITE" id="PS51012"/>
    </source>
</evidence>
<dbReference type="InterPro" id="IPR047817">
    <property type="entry name" value="ABC2_TM_bact-type"/>
</dbReference>
<proteinExistence type="inferred from homology"/>
<dbReference type="InterPro" id="IPR000412">
    <property type="entry name" value="ABC_2_transport"/>
</dbReference>
<dbReference type="PROSITE" id="PS51012">
    <property type="entry name" value="ABC_TM2"/>
    <property type="match status" value="1"/>
</dbReference>
<sequence length="288" mass="32846">MTSRENDTWLYEISSKRKALDLNLKEVWRYRDLLILFVKRDITTVYKQTILGPLWYFIQPLFTSVIFTLVFNNLGSISTGSIPPFLFNLAGITAWNYFTACFTGTSNTFRSNAGIFGKVYFPRVIMPMSITISNLLKFGIQLLIFFIFYGYYLFQGASISPNLHVLLFPIYILMMALLGLGLGMTISSMTTKYRDLNVLVGFAVSLLMYVSAVPYPLSEARKKLPGYVADFVEYNPLTQIIEGFRYMLLDTGSFSWLGFFYTLAVSVGLFLLGLVIFNRTEKSFIDTV</sequence>
<feature type="transmembrane region" description="Helical" evidence="9">
    <location>
        <begin position="166"/>
        <end position="186"/>
    </location>
</feature>
<evidence type="ECO:0000256" key="2">
    <source>
        <dbReference type="ARBA" id="ARBA00007783"/>
    </source>
</evidence>
<feature type="transmembrane region" description="Helical" evidence="9">
    <location>
        <begin position="54"/>
        <end position="74"/>
    </location>
</feature>
<comment type="caution">
    <text evidence="9">Lacks conserved residue(s) required for the propagation of feature annotation.</text>
</comment>
<evidence type="ECO:0000256" key="1">
    <source>
        <dbReference type="ARBA" id="ARBA00004429"/>
    </source>
</evidence>
<dbReference type="GO" id="GO:0140359">
    <property type="term" value="F:ABC-type transporter activity"/>
    <property type="evidence" value="ECO:0007669"/>
    <property type="project" value="InterPro"/>
</dbReference>
<name>A0AB35YWM2_9FLAO</name>
<protein>
    <recommendedName>
        <fullName evidence="9">Transport permease protein</fullName>
    </recommendedName>
</protein>
<evidence type="ECO:0000313" key="12">
    <source>
        <dbReference type="EMBL" id="MEM0573906.1"/>
    </source>
</evidence>
<keyword evidence="5" id="KW-0997">Cell inner membrane</keyword>
<feature type="transmembrane region" description="Helical" evidence="9">
    <location>
        <begin position="254"/>
        <end position="277"/>
    </location>
</feature>
<dbReference type="RefSeq" id="WP_342687247.1">
    <property type="nucleotide sequence ID" value="NZ_JAZBJM010000004.1"/>
</dbReference>
<keyword evidence="4 9" id="KW-1003">Cell membrane</keyword>
<evidence type="ECO:0000256" key="5">
    <source>
        <dbReference type="ARBA" id="ARBA00022519"/>
    </source>
</evidence>
<evidence type="ECO:0000256" key="8">
    <source>
        <dbReference type="ARBA" id="ARBA00023136"/>
    </source>
</evidence>
<accession>A0AB35YWM2</accession>
<comment type="caution">
    <text evidence="11">The sequence shown here is derived from an EMBL/GenBank/DDBJ whole genome shotgun (WGS) entry which is preliminary data.</text>
</comment>
<reference evidence="11 14" key="1">
    <citation type="submission" date="2024-01" db="EMBL/GenBank/DDBJ databases">
        <title>Aequorivita flavus sp. nov., isolated from deep-sea sediment.</title>
        <authorList>
            <person name="Chen X."/>
        </authorList>
    </citation>
    <scope>NUCLEOTIDE SEQUENCE</scope>
    <source>
        <strain evidence="11">MCCC 1A16923</strain>
        <strain evidence="12 14">MCCC 1A16935</strain>
    </source>
</reference>
<dbReference type="GO" id="GO:0043190">
    <property type="term" value="C:ATP-binding cassette (ABC) transporter complex"/>
    <property type="evidence" value="ECO:0007669"/>
    <property type="project" value="InterPro"/>
</dbReference>
<organism evidence="11 13">
    <name type="scientific">Aequorivita flava</name>
    <dbReference type="NCBI Taxonomy" id="3114371"/>
    <lineage>
        <taxon>Bacteria</taxon>
        <taxon>Pseudomonadati</taxon>
        <taxon>Bacteroidota</taxon>
        <taxon>Flavobacteriia</taxon>
        <taxon>Flavobacteriales</taxon>
        <taxon>Flavobacteriaceae</taxon>
        <taxon>Aequorivita</taxon>
    </lineage>
</organism>
<dbReference type="EMBL" id="JBANCF010000008">
    <property type="protein sequence ID" value="MEM0573906.1"/>
    <property type="molecule type" value="Genomic_DNA"/>
</dbReference>
<dbReference type="Proteomes" id="UP001388259">
    <property type="component" value="Unassembled WGS sequence"/>
</dbReference>
<dbReference type="GO" id="GO:0015920">
    <property type="term" value="P:lipopolysaccharide transport"/>
    <property type="evidence" value="ECO:0007669"/>
    <property type="project" value="TreeGrafter"/>
</dbReference>